<evidence type="ECO:0000313" key="4">
    <source>
        <dbReference type="EMBL" id="CAI9941236.1"/>
    </source>
</evidence>
<protein>
    <submittedName>
        <fullName evidence="3">LPXTG cell wall anchor domain-containing protein</fullName>
    </submittedName>
    <submittedName>
        <fullName evidence="5">LPXTG_cell wall anchor domain-containing protein</fullName>
    </submittedName>
</protein>
<dbReference type="PANTHER" id="PTHR46652">
    <property type="entry name" value="LEUCINE-RICH REPEAT AND IQ DOMAIN-CONTAINING PROTEIN 1-RELATED"/>
    <property type="match status" value="1"/>
</dbReference>
<dbReference type="PANTHER" id="PTHR46652:SF3">
    <property type="entry name" value="LEUCINE-RICH REPEAT-CONTAINING PROTEIN 9"/>
    <property type="match status" value="1"/>
</dbReference>
<gene>
    <name evidence="4" type="ORF">HINF_LOCUS28881</name>
    <name evidence="5" type="ORF">HINF_LOCUS42662</name>
    <name evidence="3" type="ORF">HINF_LOCUS5508</name>
    <name evidence="6" type="ORF">HINF_LOCUS62903</name>
</gene>
<dbReference type="EMBL" id="CAXDID020000389">
    <property type="protein sequence ID" value="CAL6085903.1"/>
    <property type="molecule type" value="Genomic_DNA"/>
</dbReference>
<dbReference type="AlphaFoldDB" id="A0AA86TN80"/>
<dbReference type="EMBL" id="CATOUU010000143">
    <property type="protein sequence ID" value="CAI9917863.1"/>
    <property type="molecule type" value="Genomic_DNA"/>
</dbReference>
<comment type="caution">
    <text evidence="3">The sequence shown here is derived from an EMBL/GenBank/DDBJ whole genome shotgun (WGS) entry which is preliminary data.</text>
</comment>
<keyword evidence="7" id="KW-1185">Reference proteome</keyword>
<organism evidence="3">
    <name type="scientific">Hexamita inflata</name>
    <dbReference type="NCBI Taxonomy" id="28002"/>
    <lineage>
        <taxon>Eukaryota</taxon>
        <taxon>Metamonada</taxon>
        <taxon>Diplomonadida</taxon>
        <taxon>Hexamitidae</taxon>
        <taxon>Hexamitinae</taxon>
        <taxon>Hexamita</taxon>
    </lineage>
</organism>
<dbReference type="Proteomes" id="UP001642409">
    <property type="component" value="Unassembled WGS sequence"/>
</dbReference>
<dbReference type="InterPro" id="IPR032675">
    <property type="entry name" value="LRR_dom_sf"/>
</dbReference>
<dbReference type="Gene3D" id="3.80.10.10">
    <property type="entry name" value="Ribonuclease Inhibitor"/>
    <property type="match status" value="1"/>
</dbReference>
<dbReference type="SMART" id="SM00365">
    <property type="entry name" value="LRR_SD22"/>
    <property type="match status" value="4"/>
</dbReference>
<dbReference type="PROSITE" id="PS51450">
    <property type="entry name" value="LRR"/>
    <property type="match status" value="2"/>
</dbReference>
<evidence type="ECO:0000313" key="3">
    <source>
        <dbReference type="EMBL" id="CAI9917863.1"/>
    </source>
</evidence>
<evidence type="ECO:0000256" key="2">
    <source>
        <dbReference type="ARBA" id="ARBA00022737"/>
    </source>
</evidence>
<dbReference type="InterPro" id="IPR025875">
    <property type="entry name" value="Leu-rich_rpt_4"/>
</dbReference>
<sequence>MIWLNDLQIRSNNLLNSTLLLPLINLQKLDISENEEIHEIQYLDKLTNLVELNLSQTNLQQKDISSLSQLTNLKKLYLNFNQLSDVSALSALTSMQELNLTYNTLQNLNDIQNMMNLQILVLLGNTGINISILKNFINLTELCLHDLGLKEVDTLQCLYNITNLTLTQNELIEVCALHNMHKLNILDVRFNRIYSFVPILHRIFQYFRVEDQSEQTNEDIIKSKQVHKIYKLNNILYRCGKIKKIDHLIACFKKSVLKQLKQLNLQQNDLQNKTVFLFKSIDVQSFQ</sequence>
<evidence type="ECO:0000256" key="1">
    <source>
        <dbReference type="ARBA" id="ARBA00022614"/>
    </source>
</evidence>
<evidence type="ECO:0000313" key="5">
    <source>
        <dbReference type="EMBL" id="CAL6048380.1"/>
    </source>
</evidence>
<dbReference type="Pfam" id="PF12799">
    <property type="entry name" value="LRR_4"/>
    <property type="match status" value="1"/>
</dbReference>
<reference evidence="3" key="1">
    <citation type="submission" date="2023-06" db="EMBL/GenBank/DDBJ databases">
        <authorList>
            <person name="Kurt Z."/>
        </authorList>
    </citation>
    <scope>NUCLEOTIDE SEQUENCE</scope>
</reference>
<dbReference type="InterPro" id="IPR050836">
    <property type="entry name" value="SDS22/Internalin_LRR"/>
</dbReference>
<evidence type="ECO:0000313" key="7">
    <source>
        <dbReference type="Proteomes" id="UP001642409"/>
    </source>
</evidence>
<dbReference type="InterPro" id="IPR001611">
    <property type="entry name" value="Leu-rich_rpt"/>
</dbReference>
<dbReference type="EMBL" id="CAXDID020000175">
    <property type="protein sequence ID" value="CAL6048380.1"/>
    <property type="molecule type" value="Genomic_DNA"/>
</dbReference>
<reference evidence="5 7" key="2">
    <citation type="submission" date="2024-07" db="EMBL/GenBank/DDBJ databases">
        <authorList>
            <person name="Akdeniz Z."/>
        </authorList>
    </citation>
    <scope>NUCLEOTIDE SEQUENCE [LARGE SCALE GENOMIC DNA]</scope>
</reference>
<accession>A0AA86TN80</accession>
<proteinExistence type="predicted"/>
<keyword evidence="2" id="KW-0677">Repeat</keyword>
<keyword evidence="1" id="KW-0433">Leucine-rich repeat</keyword>
<name>A0AA86TN80_9EUKA</name>
<dbReference type="SUPFAM" id="SSF52058">
    <property type="entry name" value="L domain-like"/>
    <property type="match status" value="1"/>
</dbReference>
<evidence type="ECO:0000313" key="6">
    <source>
        <dbReference type="EMBL" id="CAL6085903.1"/>
    </source>
</evidence>
<dbReference type="EMBL" id="CATOUU010000688">
    <property type="protein sequence ID" value="CAI9941236.1"/>
    <property type="molecule type" value="Genomic_DNA"/>
</dbReference>